<sequence length="283" mass="30864">MDKKVVYINSIFIAVLAGIATLSGLFWKGLYKHETISMAAQAMGQDLITLIIGIPVLMGSLYLIQKNSLKGSLIWMGTLFYFLYSYASMSFLASYNQLFLVYVALFSLSLYTFIYGLLSLNVKTIKESISPGKTSKIAGAFLIFSGAMVALMWVKMIIDSLLTGIAPAALESYTTLVIQALDIGVVFPAMLIAGILIIKGKEWGYALVSILLIKASLMGTALLSMIFFMAQNGVIPATGQVIFFAIITVSGILISISFYSKINNPLYKNGHIKPKNREKAAEL</sequence>
<proteinExistence type="predicted"/>
<feature type="transmembrane region" description="Helical" evidence="1">
    <location>
        <begin position="47"/>
        <end position="64"/>
    </location>
</feature>
<keyword evidence="1" id="KW-0472">Membrane</keyword>
<accession>A0A9E5A0Q0</accession>
<name>A0A9E5A0Q0_9EURY</name>
<dbReference type="EMBL" id="JAPVES010000024">
    <property type="protein sequence ID" value="MCZ3371064.1"/>
    <property type="molecule type" value="Genomic_DNA"/>
</dbReference>
<evidence type="ECO:0000313" key="2">
    <source>
        <dbReference type="EMBL" id="MCZ3365601.1"/>
    </source>
</evidence>
<feature type="transmembrane region" description="Helical" evidence="1">
    <location>
        <begin position="73"/>
        <end position="93"/>
    </location>
</feature>
<keyword evidence="1" id="KW-0812">Transmembrane</keyword>
<dbReference type="Proteomes" id="UP001074446">
    <property type="component" value="Unassembled WGS sequence"/>
</dbReference>
<evidence type="ECO:0000313" key="3">
    <source>
        <dbReference type="EMBL" id="MCZ3371064.1"/>
    </source>
</evidence>
<organism evidence="3">
    <name type="scientific">Methanobacterium veterum</name>
    <dbReference type="NCBI Taxonomy" id="408577"/>
    <lineage>
        <taxon>Archaea</taxon>
        <taxon>Methanobacteriati</taxon>
        <taxon>Methanobacteriota</taxon>
        <taxon>Methanomada group</taxon>
        <taxon>Methanobacteria</taxon>
        <taxon>Methanobacteriales</taxon>
        <taxon>Methanobacteriaceae</taxon>
        <taxon>Methanobacterium</taxon>
    </lineage>
</organism>
<feature type="transmembrane region" description="Helical" evidence="1">
    <location>
        <begin position="178"/>
        <end position="198"/>
    </location>
</feature>
<dbReference type="AlphaFoldDB" id="A0A9E5A0Q0"/>
<evidence type="ECO:0000313" key="4">
    <source>
        <dbReference type="Proteomes" id="UP001068021"/>
    </source>
</evidence>
<keyword evidence="1" id="KW-1133">Transmembrane helix</keyword>
<comment type="caution">
    <text evidence="3">The sequence shown here is derived from an EMBL/GenBank/DDBJ whole genome shotgun (WGS) entry which is preliminary data.</text>
</comment>
<feature type="transmembrane region" description="Helical" evidence="1">
    <location>
        <begin position="241"/>
        <end position="259"/>
    </location>
</feature>
<dbReference type="Proteomes" id="UP001068021">
    <property type="component" value="Unassembled WGS sequence"/>
</dbReference>
<evidence type="ECO:0000256" key="1">
    <source>
        <dbReference type="SAM" id="Phobius"/>
    </source>
</evidence>
<keyword evidence="4" id="KW-1185">Reference proteome</keyword>
<feature type="transmembrane region" description="Helical" evidence="1">
    <location>
        <begin position="99"/>
        <end position="118"/>
    </location>
</feature>
<protein>
    <submittedName>
        <fullName evidence="3">Uncharacterized protein</fullName>
    </submittedName>
</protein>
<dbReference type="EMBL" id="JAPVER010000020">
    <property type="protein sequence ID" value="MCZ3365601.1"/>
    <property type="molecule type" value="Genomic_DNA"/>
</dbReference>
<feature type="transmembrane region" description="Helical" evidence="1">
    <location>
        <begin position="205"/>
        <end position="229"/>
    </location>
</feature>
<gene>
    <name evidence="3" type="ORF">O3H35_00280</name>
    <name evidence="2" type="ORF">O3H54_06870</name>
</gene>
<feature type="transmembrane region" description="Helical" evidence="1">
    <location>
        <begin position="139"/>
        <end position="158"/>
    </location>
</feature>
<reference evidence="3" key="1">
    <citation type="submission" date="2022-12" db="EMBL/GenBank/DDBJ databases">
        <title>Reclassification of two methanogenic archaea species isolated from the Kolyma lowland permafrost.</title>
        <authorList>
            <person name="Trubitsyn V.E."/>
            <person name="Rivkina E.M."/>
            <person name="Shcherbakova V.A."/>
        </authorList>
    </citation>
    <scope>NUCLEOTIDE SEQUENCE</scope>
    <source>
        <strain evidence="2">M2</strain>
        <strain evidence="3">MK4</strain>
    </source>
</reference>
<dbReference type="RefSeq" id="WP_048081478.1">
    <property type="nucleotide sequence ID" value="NZ_JAPVER010000020.1"/>
</dbReference>
<feature type="transmembrane region" description="Helical" evidence="1">
    <location>
        <begin position="7"/>
        <end position="27"/>
    </location>
</feature>